<dbReference type="InterPro" id="IPR050640">
    <property type="entry name" value="Bact_2-comp_sensor_kinase"/>
</dbReference>
<dbReference type="EMBL" id="RBCJ01000001">
    <property type="protein sequence ID" value="RKN82518.1"/>
    <property type="molecule type" value="Genomic_DNA"/>
</dbReference>
<dbReference type="Gene3D" id="2.60.40.10">
    <property type="entry name" value="Immunoglobulins"/>
    <property type="match status" value="1"/>
</dbReference>
<evidence type="ECO:0000259" key="2">
    <source>
        <dbReference type="Pfam" id="PF02518"/>
    </source>
</evidence>
<dbReference type="InterPro" id="IPR015943">
    <property type="entry name" value="WD40/YVTN_repeat-like_dom_sf"/>
</dbReference>
<feature type="domain" description="Histidine kinase/HSP90-like ATPase" evidence="2">
    <location>
        <begin position="974"/>
        <end position="1081"/>
    </location>
</feature>
<keyword evidence="1" id="KW-0472">Membrane</keyword>
<sequence length="1082" mass="124625">MKSQRWILGMAQGQGHKSPLKFHIKAVMHKIVTYSIFLCTIVLNTVCAQDYSIRDIEMNPNGKSHKYRNFMQVDDDGFLWYSTNDGIVKDFETHSVLSSFLVKNPNDLVQDIYGIFFDSKKRMWVCADTGLFLSSESLDDSFNRVELKPFLMGRELQPNSFMEDCNGNLWMVASTPKDNIILKVDSSLQVTEYQIEGIEPRYTNDRYFLRNFLYFERRISCDKFLVRQGRKLYIFDSGTTTPIADYTPSIKYSWADYIYPEWPLNGGDGLVLTDNGDILPESIETQYTFEGKIFETYFIEDLDLQLINVPFQEMIPITEDGNPILKNHADLIAINGPGKTLMLFKMVEINGSLHLKKTHDIPFPFLIEDLIIDKNDIIYISSYDRISKIKFNKNRFDRFLDRSEDRKIDVRGFLELPDEEILTATTEGVFKLTPSNDTNSESPFDIENVFPSLNFMKSFVKTSDSIAWCLGGSKGLWEINFLKNTIEEIHIFNSHWRLHSLHYYDILKSSDSTLLLASHYGLHEFNTKQNKFRELPIPIVENNRELFVWDLHRTKDRLFIGTDANGLFVQDLDSNIFLHLTKDSTNNGLALPSNKVHSIYVDGQENIWLGTDKGAVYMDKDLKKLMVIDGKDGLTNSNVVGILEDAHGNMWFSTHNGLYRYGKSSKKVTAFYVEDGLTSNDFNQISYYRSSTGKLFFGGARGLVAFDSVPDNYQSQEIRIFPTKFEYYDREEKKDVELEVLNKDDYGFSLPFAKNSFSVTYSINDCYNTDTNKYAYRLDGVTDDWVDLGDRTTLKLLSIPPGDHVLRIKGSDPAGVESANELRYDIHVAQVFYKRPWVQAITVLFLLGLVVLILYDHSKRERKKHELRLTLVELERKTLRAQMNPHFIFNALNGIRKTVKEGKLSKLDDYITNFSSLMRLTLDLTRNENILLSKEIRYIENYISLTNTKSEHKINLMVQCGPDIDVEDTFIPSMILQPIVENSIVHGFADGQKEKTIILKIERSTATKQLILTIEDDGVGISEAKKKNLLDQGHQSYATQILHERLKLLNQIRKREFGYEVTIKDIVDETRTGAVVTIKIPV</sequence>
<name>A0A3B0CD33_9FLAO</name>
<dbReference type="Pfam" id="PF07494">
    <property type="entry name" value="Reg_prop"/>
    <property type="match status" value="2"/>
</dbReference>
<evidence type="ECO:0000313" key="6">
    <source>
        <dbReference type="Proteomes" id="UP000276603"/>
    </source>
</evidence>
<dbReference type="SUPFAM" id="SSF63829">
    <property type="entry name" value="Calcium-dependent phosphotriesterase"/>
    <property type="match status" value="2"/>
</dbReference>
<dbReference type="Pfam" id="PF07495">
    <property type="entry name" value="Y_Y_Y"/>
    <property type="match status" value="1"/>
</dbReference>
<keyword evidence="6" id="KW-1185">Reference proteome</keyword>
<feature type="domain" description="Signal transduction histidine kinase internal region" evidence="3">
    <location>
        <begin position="875"/>
        <end position="953"/>
    </location>
</feature>
<gene>
    <name evidence="5" type="ORF">D7Z94_01335</name>
</gene>
<organism evidence="5 6">
    <name type="scientific">Ulvibacterium marinum</name>
    <dbReference type="NCBI Taxonomy" id="2419782"/>
    <lineage>
        <taxon>Bacteria</taxon>
        <taxon>Pseudomonadati</taxon>
        <taxon>Bacteroidota</taxon>
        <taxon>Flavobacteriia</taxon>
        <taxon>Flavobacteriales</taxon>
        <taxon>Flavobacteriaceae</taxon>
        <taxon>Ulvibacterium</taxon>
    </lineage>
</organism>
<feature type="domain" description="Two component regulator three Y" evidence="4">
    <location>
        <begin position="768"/>
        <end position="828"/>
    </location>
</feature>
<dbReference type="Pfam" id="PF02518">
    <property type="entry name" value="HATPase_c"/>
    <property type="match status" value="1"/>
</dbReference>
<keyword evidence="1" id="KW-0812">Transmembrane</keyword>
<proteinExistence type="predicted"/>
<dbReference type="OrthoDB" id="9809670at2"/>
<dbReference type="SUPFAM" id="SSF55874">
    <property type="entry name" value="ATPase domain of HSP90 chaperone/DNA topoisomerase II/histidine kinase"/>
    <property type="match status" value="1"/>
</dbReference>
<dbReference type="PANTHER" id="PTHR34220">
    <property type="entry name" value="SENSOR HISTIDINE KINASE YPDA"/>
    <property type="match status" value="1"/>
</dbReference>
<dbReference type="InterPro" id="IPR036890">
    <property type="entry name" value="HATPase_C_sf"/>
</dbReference>
<dbReference type="PANTHER" id="PTHR34220:SF7">
    <property type="entry name" value="SENSOR HISTIDINE KINASE YPDA"/>
    <property type="match status" value="1"/>
</dbReference>
<feature type="transmembrane region" description="Helical" evidence="1">
    <location>
        <begin position="837"/>
        <end position="855"/>
    </location>
</feature>
<dbReference type="Gene3D" id="3.30.565.10">
    <property type="entry name" value="Histidine kinase-like ATPase, C-terminal domain"/>
    <property type="match status" value="1"/>
</dbReference>
<dbReference type="Gene3D" id="2.130.10.10">
    <property type="entry name" value="YVTN repeat-like/Quinoprotein amine dehydrogenase"/>
    <property type="match status" value="3"/>
</dbReference>
<dbReference type="Proteomes" id="UP000276603">
    <property type="component" value="Unassembled WGS sequence"/>
</dbReference>
<dbReference type="GO" id="GO:0016020">
    <property type="term" value="C:membrane"/>
    <property type="evidence" value="ECO:0007669"/>
    <property type="project" value="InterPro"/>
</dbReference>
<comment type="caution">
    <text evidence="5">The sequence shown here is derived from an EMBL/GenBank/DDBJ whole genome shotgun (WGS) entry which is preliminary data.</text>
</comment>
<dbReference type="InterPro" id="IPR010559">
    <property type="entry name" value="Sig_transdc_His_kin_internal"/>
</dbReference>
<dbReference type="InterPro" id="IPR003594">
    <property type="entry name" value="HATPase_dom"/>
</dbReference>
<dbReference type="AlphaFoldDB" id="A0A3B0CD33"/>
<accession>A0A3B0CD33</accession>
<dbReference type="InterPro" id="IPR011110">
    <property type="entry name" value="Reg_prop"/>
</dbReference>
<dbReference type="Pfam" id="PF06580">
    <property type="entry name" value="His_kinase"/>
    <property type="match status" value="1"/>
</dbReference>
<evidence type="ECO:0008006" key="7">
    <source>
        <dbReference type="Google" id="ProtNLM"/>
    </source>
</evidence>
<dbReference type="GO" id="GO:0000155">
    <property type="term" value="F:phosphorelay sensor kinase activity"/>
    <property type="evidence" value="ECO:0007669"/>
    <property type="project" value="InterPro"/>
</dbReference>
<keyword evidence="1" id="KW-1133">Transmembrane helix</keyword>
<protein>
    <recommendedName>
        <fullName evidence="7">Signal transduction histidine kinase internal region domain-containing protein</fullName>
    </recommendedName>
</protein>
<dbReference type="RefSeq" id="WP_120709709.1">
    <property type="nucleotide sequence ID" value="NZ_RBCJ01000001.1"/>
</dbReference>
<evidence type="ECO:0000259" key="3">
    <source>
        <dbReference type="Pfam" id="PF06580"/>
    </source>
</evidence>
<evidence type="ECO:0000313" key="5">
    <source>
        <dbReference type="EMBL" id="RKN82518.1"/>
    </source>
</evidence>
<evidence type="ECO:0000259" key="4">
    <source>
        <dbReference type="Pfam" id="PF07495"/>
    </source>
</evidence>
<evidence type="ECO:0000256" key="1">
    <source>
        <dbReference type="SAM" id="Phobius"/>
    </source>
</evidence>
<dbReference type="InterPro" id="IPR013783">
    <property type="entry name" value="Ig-like_fold"/>
</dbReference>
<reference evidence="5 6" key="1">
    <citation type="submission" date="2018-10" db="EMBL/GenBank/DDBJ databases">
        <title>Ulvibacterium marinum gen. nov., sp. nov., a novel marine bacterium of the family Flavobacteriaceae, isolated from a culture of the green alga Ulva prolifera.</title>
        <authorList>
            <person name="Zhang Z."/>
        </authorList>
    </citation>
    <scope>NUCLEOTIDE SEQUENCE [LARGE SCALE GENOMIC DNA]</scope>
    <source>
        <strain evidence="5 6">CCMM003</strain>
    </source>
</reference>
<dbReference type="InterPro" id="IPR011123">
    <property type="entry name" value="Y_Y_Y"/>
</dbReference>